<evidence type="ECO:0000313" key="8">
    <source>
        <dbReference type="EMBL" id="CAA9577495.1"/>
    </source>
</evidence>
<evidence type="ECO:0000259" key="7">
    <source>
        <dbReference type="PROSITE" id="PS51900"/>
    </source>
</evidence>
<evidence type="ECO:0000256" key="1">
    <source>
        <dbReference type="ARBA" id="ARBA00008857"/>
    </source>
</evidence>
<dbReference type="PANTHER" id="PTHR30629">
    <property type="entry name" value="PROPHAGE INTEGRASE"/>
    <property type="match status" value="1"/>
</dbReference>
<dbReference type="CDD" id="cd01189">
    <property type="entry name" value="INT_ICEBs1_C_like"/>
    <property type="match status" value="1"/>
</dbReference>
<dbReference type="InterPro" id="IPR010998">
    <property type="entry name" value="Integrase_recombinase_N"/>
</dbReference>
<evidence type="ECO:0000256" key="5">
    <source>
        <dbReference type="PROSITE-ProRule" id="PRU01248"/>
    </source>
</evidence>
<dbReference type="InterPro" id="IPR044068">
    <property type="entry name" value="CB"/>
</dbReference>
<dbReference type="InterPro" id="IPR050808">
    <property type="entry name" value="Phage_Integrase"/>
</dbReference>
<dbReference type="SUPFAM" id="SSF56349">
    <property type="entry name" value="DNA breaking-rejoining enzymes"/>
    <property type="match status" value="1"/>
</dbReference>
<evidence type="ECO:0000256" key="2">
    <source>
        <dbReference type="ARBA" id="ARBA00022908"/>
    </source>
</evidence>
<comment type="similarity">
    <text evidence="1">Belongs to the 'phage' integrase family.</text>
</comment>
<evidence type="ECO:0000259" key="6">
    <source>
        <dbReference type="PROSITE" id="PS51898"/>
    </source>
</evidence>
<protein>
    <submittedName>
        <fullName evidence="8">Integrase</fullName>
    </submittedName>
</protein>
<dbReference type="Gene3D" id="1.10.443.10">
    <property type="entry name" value="Intergrase catalytic core"/>
    <property type="match status" value="1"/>
</dbReference>
<gene>
    <name evidence="8" type="ORF">AVDCRST_MAG18-2722</name>
</gene>
<keyword evidence="4" id="KW-0233">DNA recombination</keyword>
<dbReference type="Pfam" id="PF00589">
    <property type="entry name" value="Phage_integrase"/>
    <property type="match status" value="1"/>
</dbReference>
<dbReference type="InterPro" id="IPR011010">
    <property type="entry name" value="DNA_brk_join_enz"/>
</dbReference>
<dbReference type="InterPro" id="IPR004107">
    <property type="entry name" value="Integrase_SAM-like_N"/>
</dbReference>
<evidence type="ECO:0000256" key="4">
    <source>
        <dbReference type="ARBA" id="ARBA00023172"/>
    </source>
</evidence>
<dbReference type="AlphaFoldDB" id="A0A6J4VJ64"/>
<reference evidence="8" key="1">
    <citation type="submission" date="2020-02" db="EMBL/GenBank/DDBJ databases">
        <authorList>
            <person name="Meier V. D."/>
        </authorList>
    </citation>
    <scope>NUCLEOTIDE SEQUENCE</scope>
    <source>
        <strain evidence="8">AVDCRST_MAG18</strain>
    </source>
</reference>
<feature type="domain" description="Tyr recombinase" evidence="6">
    <location>
        <begin position="166"/>
        <end position="368"/>
    </location>
</feature>
<organism evidence="8">
    <name type="scientific">uncultured Thermomicrobiales bacterium</name>
    <dbReference type="NCBI Taxonomy" id="1645740"/>
    <lineage>
        <taxon>Bacteria</taxon>
        <taxon>Pseudomonadati</taxon>
        <taxon>Thermomicrobiota</taxon>
        <taxon>Thermomicrobia</taxon>
        <taxon>Thermomicrobiales</taxon>
        <taxon>environmental samples</taxon>
    </lineage>
</organism>
<keyword evidence="2" id="KW-0229">DNA integration</keyword>
<dbReference type="InterPro" id="IPR002104">
    <property type="entry name" value="Integrase_catalytic"/>
</dbReference>
<sequence length="385" mass="43225">MKRRGNGEGTIRQRPDGRWEARFSIQGDGRTTLRSVYGKTRKEVQTKMRAAELSAARGLAASDTLGAHVADWLTEVKERRETNTYRMYSGLMKNHILPELGAIKLDKLTPTRIRRWLAKLQQDTLSPGTLATIRTVLVIALEHAVRYELLERNPARLVSAPSVPKREYTTLTPDEARSLILAIRGHRFEAAYLLALLLGLRRGEIFGLSWSDIDLDAKTLRVSQQLQREPKIGPVLKRTKTVGSVRTLPIPANLVPVLAARKEWERLDRAVAGSTWKGAWDGERLLFRSRMGGPAIPDTALKQFRQLLDGLGLPAQRLHDLRHNCASLLFAQGIPARLVMELLGHSNIGITMNFYTHPQLHMAREATQGLENYLSVPDPQPNGDR</sequence>
<dbReference type="Gene3D" id="1.10.150.130">
    <property type="match status" value="1"/>
</dbReference>
<dbReference type="InterPro" id="IPR013762">
    <property type="entry name" value="Integrase-like_cat_sf"/>
</dbReference>
<feature type="domain" description="Core-binding (CB)" evidence="7">
    <location>
        <begin position="63"/>
        <end position="145"/>
    </location>
</feature>
<dbReference type="GO" id="GO:0015074">
    <property type="term" value="P:DNA integration"/>
    <property type="evidence" value="ECO:0007669"/>
    <property type="project" value="UniProtKB-KW"/>
</dbReference>
<dbReference type="GO" id="GO:0003677">
    <property type="term" value="F:DNA binding"/>
    <property type="evidence" value="ECO:0007669"/>
    <property type="project" value="UniProtKB-UniRule"/>
</dbReference>
<proteinExistence type="inferred from homology"/>
<dbReference type="PROSITE" id="PS51898">
    <property type="entry name" value="TYR_RECOMBINASE"/>
    <property type="match status" value="1"/>
</dbReference>
<evidence type="ECO:0000256" key="3">
    <source>
        <dbReference type="ARBA" id="ARBA00023125"/>
    </source>
</evidence>
<dbReference type="EMBL" id="CADCWN010000209">
    <property type="protein sequence ID" value="CAA9577495.1"/>
    <property type="molecule type" value="Genomic_DNA"/>
</dbReference>
<dbReference type="GO" id="GO:0006310">
    <property type="term" value="P:DNA recombination"/>
    <property type="evidence" value="ECO:0007669"/>
    <property type="project" value="UniProtKB-KW"/>
</dbReference>
<keyword evidence="3 5" id="KW-0238">DNA-binding</keyword>
<dbReference type="Pfam" id="PF14659">
    <property type="entry name" value="Phage_int_SAM_3"/>
    <property type="match status" value="1"/>
</dbReference>
<name>A0A6J4VJ64_9BACT</name>
<dbReference type="PANTHER" id="PTHR30629:SF2">
    <property type="entry name" value="PROPHAGE INTEGRASE INTS-RELATED"/>
    <property type="match status" value="1"/>
</dbReference>
<accession>A0A6J4VJ64</accession>
<dbReference type="PROSITE" id="PS51900">
    <property type="entry name" value="CB"/>
    <property type="match status" value="1"/>
</dbReference>